<evidence type="ECO:0000256" key="13">
    <source>
        <dbReference type="SAM" id="MobiDB-lite"/>
    </source>
</evidence>
<dbReference type="Pfam" id="PF07732">
    <property type="entry name" value="Cu-oxidase_3"/>
    <property type="match status" value="1"/>
</dbReference>
<evidence type="ECO:0000259" key="15">
    <source>
        <dbReference type="Pfam" id="PF07732"/>
    </source>
</evidence>
<dbReference type="GO" id="GO:0005507">
    <property type="term" value="F:copper ion binding"/>
    <property type="evidence" value="ECO:0007669"/>
    <property type="project" value="InterPro"/>
</dbReference>
<feature type="transmembrane region" description="Helical" evidence="14">
    <location>
        <begin position="12"/>
        <end position="31"/>
    </location>
</feature>
<gene>
    <name evidence="17" type="ORF">MQH31_19720</name>
</gene>
<keyword evidence="14" id="KW-1133">Transmembrane helix</keyword>
<feature type="region of interest" description="Disordered" evidence="13">
    <location>
        <begin position="406"/>
        <end position="428"/>
    </location>
</feature>
<evidence type="ECO:0000313" key="17">
    <source>
        <dbReference type="EMBL" id="MCI4660043.1"/>
    </source>
</evidence>
<evidence type="ECO:0000256" key="4">
    <source>
        <dbReference type="ARBA" id="ARBA00011233"/>
    </source>
</evidence>
<feature type="binding site" description="type 1 copper site" evidence="12">
    <location>
        <position position="874"/>
    </location>
    <ligand>
        <name>Cu cation</name>
        <dbReference type="ChEBI" id="CHEBI:23378"/>
        <label>1</label>
    </ligand>
</feature>
<name>A0AA41R130_9MICO</name>
<protein>
    <recommendedName>
        <fullName evidence="6">Copper-containing nitrite reductase</fullName>
        <ecNumber evidence="5">1.7.2.1</ecNumber>
    </recommendedName>
</protein>
<dbReference type="Gene3D" id="2.60.40.420">
    <property type="entry name" value="Cupredoxins - blue copper proteins"/>
    <property type="match status" value="3"/>
</dbReference>
<dbReference type="Pfam" id="PF13473">
    <property type="entry name" value="Cupredoxin_1"/>
    <property type="match status" value="1"/>
</dbReference>
<reference evidence="17" key="1">
    <citation type="submission" date="2022-03" db="EMBL/GenBank/DDBJ databases">
        <title>Cryobacterium sp. nov. strain ZS14-85, isolated from Antarctic soil.</title>
        <authorList>
            <person name="Li J."/>
            <person name="Niu G."/>
        </authorList>
    </citation>
    <scope>NUCLEOTIDE SEQUENCE</scope>
    <source>
        <strain evidence="17">ZS14-85</strain>
    </source>
</reference>
<evidence type="ECO:0000313" key="18">
    <source>
        <dbReference type="Proteomes" id="UP001165341"/>
    </source>
</evidence>
<evidence type="ECO:0000256" key="6">
    <source>
        <dbReference type="ARBA" id="ARBA00017290"/>
    </source>
</evidence>
<dbReference type="InterPro" id="IPR011707">
    <property type="entry name" value="Cu-oxidase-like_N"/>
</dbReference>
<evidence type="ECO:0000256" key="9">
    <source>
        <dbReference type="ARBA" id="ARBA00023002"/>
    </source>
</evidence>
<feature type="transmembrane region" description="Helical" evidence="14">
    <location>
        <begin position="303"/>
        <end position="325"/>
    </location>
</feature>
<dbReference type="InterPro" id="IPR008972">
    <property type="entry name" value="Cupredoxin"/>
</dbReference>
<keyword evidence="14" id="KW-0472">Membrane</keyword>
<feature type="binding site" description="type 1 copper site" evidence="12">
    <location>
        <position position="733"/>
    </location>
    <ligand>
        <name>Cu cation</name>
        <dbReference type="ChEBI" id="CHEBI:23378"/>
        <label>1</label>
    </ligand>
</feature>
<proteinExistence type="inferred from homology"/>
<dbReference type="GO" id="GO:0050421">
    <property type="term" value="F:nitrite reductase (NO-forming) activity"/>
    <property type="evidence" value="ECO:0007669"/>
    <property type="project" value="UniProtKB-EC"/>
</dbReference>
<keyword evidence="10 12" id="KW-0186">Copper</keyword>
<comment type="cofactor">
    <cofactor evidence="1 12">
        <name>Cu(+)</name>
        <dbReference type="ChEBI" id="CHEBI:49552"/>
    </cofactor>
</comment>
<evidence type="ECO:0000256" key="8">
    <source>
        <dbReference type="ARBA" id="ARBA00022737"/>
    </source>
</evidence>
<evidence type="ECO:0000256" key="11">
    <source>
        <dbReference type="ARBA" id="ARBA00049340"/>
    </source>
</evidence>
<evidence type="ECO:0000256" key="14">
    <source>
        <dbReference type="SAM" id="Phobius"/>
    </source>
</evidence>
<dbReference type="RefSeq" id="WP_243013474.1">
    <property type="nucleotide sequence ID" value="NZ_JALGAR010000009.1"/>
</dbReference>
<accession>A0AA41R130</accession>
<feature type="binding site" description="type 1 copper site" evidence="12">
    <location>
        <position position="685"/>
    </location>
    <ligand>
        <name>Cu cation</name>
        <dbReference type="ChEBI" id="CHEBI:23378"/>
        <label>1</label>
    </ligand>
</feature>
<comment type="subunit">
    <text evidence="4">Homotrimer.</text>
</comment>
<dbReference type="Proteomes" id="UP001165341">
    <property type="component" value="Unassembled WGS sequence"/>
</dbReference>
<feature type="transmembrane region" description="Helical" evidence="14">
    <location>
        <begin position="265"/>
        <end position="291"/>
    </location>
</feature>
<dbReference type="CDD" id="cd11020">
    <property type="entry name" value="CuRO_1_CuNIR"/>
    <property type="match status" value="1"/>
</dbReference>
<feature type="transmembrane region" description="Helical" evidence="14">
    <location>
        <begin position="74"/>
        <end position="93"/>
    </location>
</feature>
<dbReference type="AlphaFoldDB" id="A0AA41R130"/>
<organism evidence="17 18">
    <name type="scientific">Cryobacterium zhongshanensis</name>
    <dbReference type="NCBI Taxonomy" id="2928153"/>
    <lineage>
        <taxon>Bacteria</taxon>
        <taxon>Bacillati</taxon>
        <taxon>Actinomycetota</taxon>
        <taxon>Actinomycetes</taxon>
        <taxon>Micrococcales</taxon>
        <taxon>Microbacteriaceae</taxon>
        <taxon>Cryobacterium</taxon>
    </lineage>
</organism>
<keyword evidence="14" id="KW-0812">Transmembrane</keyword>
<feature type="domain" description="Plastocyanin-like" evidence="15">
    <location>
        <begin position="633"/>
        <end position="742"/>
    </location>
</feature>
<keyword evidence="9" id="KW-0560">Oxidoreductase</keyword>
<feature type="transmembrane region" description="Helical" evidence="14">
    <location>
        <begin position="370"/>
        <end position="391"/>
    </location>
</feature>
<comment type="caution">
    <text evidence="17">The sequence shown here is derived from an EMBL/GenBank/DDBJ whole genome shotgun (WGS) entry which is preliminary data.</text>
</comment>
<evidence type="ECO:0000256" key="3">
    <source>
        <dbReference type="ARBA" id="ARBA00010609"/>
    </source>
</evidence>
<feature type="transmembrane region" description="Helical" evidence="14">
    <location>
        <begin position="37"/>
        <end position="54"/>
    </location>
</feature>
<dbReference type="PRINTS" id="PR00695">
    <property type="entry name" value="CUNO2RDTASE"/>
</dbReference>
<feature type="transmembrane region" description="Helical" evidence="14">
    <location>
        <begin position="99"/>
        <end position="121"/>
    </location>
</feature>
<dbReference type="EMBL" id="JALGAR010000009">
    <property type="protein sequence ID" value="MCI4660043.1"/>
    <property type="molecule type" value="Genomic_DNA"/>
</dbReference>
<feature type="transmembrane region" description="Helical" evidence="14">
    <location>
        <begin position="167"/>
        <end position="195"/>
    </location>
</feature>
<feature type="domain" description="EfeO-type cupredoxin-like" evidence="16">
    <location>
        <begin position="468"/>
        <end position="531"/>
    </location>
</feature>
<feature type="transmembrane region" description="Helical" evidence="14">
    <location>
        <begin position="233"/>
        <end position="253"/>
    </location>
</feature>
<feature type="transmembrane region" description="Helical" evidence="14">
    <location>
        <begin position="133"/>
        <end position="155"/>
    </location>
</feature>
<dbReference type="InterPro" id="IPR045087">
    <property type="entry name" value="Cu-oxidase_fam"/>
</dbReference>
<dbReference type="SUPFAM" id="SSF49503">
    <property type="entry name" value="Cupredoxins"/>
    <property type="match status" value="3"/>
</dbReference>
<evidence type="ECO:0000259" key="16">
    <source>
        <dbReference type="Pfam" id="PF13473"/>
    </source>
</evidence>
<keyword evidence="7 12" id="KW-0479">Metal-binding</keyword>
<evidence type="ECO:0000256" key="10">
    <source>
        <dbReference type="ARBA" id="ARBA00023008"/>
    </source>
</evidence>
<feature type="transmembrane region" description="Helical" evidence="14">
    <location>
        <begin position="346"/>
        <end position="364"/>
    </location>
</feature>
<feature type="compositionally biased region" description="Pro residues" evidence="13">
    <location>
        <begin position="413"/>
        <end position="425"/>
    </location>
</feature>
<comment type="similarity">
    <text evidence="3">Belongs to the multicopper oxidase family.</text>
</comment>
<feature type="binding site" description="type 1 copper site" evidence="12">
    <location>
        <position position="719"/>
    </location>
    <ligand>
        <name>Cu cation</name>
        <dbReference type="ChEBI" id="CHEBI:23378"/>
        <label>1</label>
    </ligand>
</feature>
<evidence type="ECO:0000256" key="12">
    <source>
        <dbReference type="PIRSR" id="PIRSR601287-1"/>
    </source>
</evidence>
<evidence type="ECO:0000256" key="7">
    <source>
        <dbReference type="ARBA" id="ARBA00022723"/>
    </source>
</evidence>
<feature type="transmembrane region" description="Helical" evidence="14">
    <location>
        <begin position="207"/>
        <end position="227"/>
    </location>
</feature>
<evidence type="ECO:0000256" key="1">
    <source>
        <dbReference type="ARBA" id="ARBA00001960"/>
    </source>
</evidence>
<dbReference type="CDD" id="cd04208">
    <property type="entry name" value="CuRO_2_CuNIR"/>
    <property type="match status" value="1"/>
</dbReference>
<comment type="cofactor">
    <cofactor evidence="2 12">
        <name>Cu(2+)</name>
        <dbReference type="ChEBI" id="CHEBI:29036"/>
    </cofactor>
</comment>
<evidence type="ECO:0000256" key="2">
    <source>
        <dbReference type="ARBA" id="ARBA00001973"/>
    </source>
</evidence>
<keyword evidence="18" id="KW-1185">Reference proteome</keyword>
<feature type="transmembrane region" description="Helical" evidence="14">
    <location>
        <begin position="433"/>
        <end position="455"/>
    </location>
</feature>
<feature type="binding site" description="type 1 copper site" evidence="12">
    <location>
        <position position="680"/>
    </location>
    <ligand>
        <name>Cu cation</name>
        <dbReference type="ChEBI" id="CHEBI:23378"/>
        <label>1</label>
    </ligand>
</feature>
<dbReference type="InterPro" id="IPR001287">
    <property type="entry name" value="NO2-reductase_Cu"/>
</dbReference>
<keyword evidence="8" id="KW-0677">Repeat</keyword>
<comment type="catalytic activity">
    <reaction evidence="11">
        <text>nitric oxide + Fe(III)-[cytochrome c] + H2O = Fe(II)-[cytochrome c] + nitrite + 2 H(+)</text>
        <dbReference type="Rhea" id="RHEA:15233"/>
        <dbReference type="Rhea" id="RHEA-COMP:10350"/>
        <dbReference type="Rhea" id="RHEA-COMP:14399"/>
        <dbReference type="ChEBI" id="CHEBI:15377"/>
        <dbReference type="ChEBI" id="CHEBI:15378"/>
        <dbReference type="ChEBI" id="CHEBI:16301"/>
        <dbReference type="ChEBI" id="CHEBI:16480"/>
        <dbReference type="ChEBI" id="CHEBI:29033"/>
        <dbReference type="ChEBI" id="CHEBI:29034"/>
        <dbReference type="EC" id="1.7.2.1"/>
    </reaction>
</comment>
<dbReference type="EC" id="1.7.2.1" evidence="5"/>
<dbReference type="PANTHER" id="PTHR11709:SF394">
    <property type="entry name" value="FI03373P-RELATED"/>
    <property type="match status" value="1"/>
</dbReference>
<evidence type="ECO:0000256" key="5">
    <source>
        <dbReference type="ARBA" id="ARBA00011882"/>
    </source>
</evidence>
<feature type="binding site" description="type 1 copper site" evidence="12">
    <location>
        <position position="728"/>
    </location>
    <ligand>
        <name>Cu cation</name>
        <dbReference type="ChEBI" id="CHEBI:23378"/>
        <label>1</label>
    </ligand>
</feature>
<sequence>MTRRLWHIITGILVPAWLFLTVVVVIVHRFIPVAPWLMVHLLLLGAVSSAVLIWSQHFADTLLRHPAPGGRAFLGWRLAAHTTGAIVVITGMIGGWWLVVLVGGILVGANALAHAAILAVQSRGALPSRFAPLVRYYVAAGAALAIGVTLGILMARMDDSEDTYARLFIAHIGLNLLGWAGLTVIGTVALLWPTILHVRVTDGTRAAARWTLPLFLVGLTVLGLGCLLGERVIAGLGVLGYLAGLCLVFADVVRQGRSAPAVTFAGWSIGSALAWFGLCTLGFAVTVTVAPTWTAAANGLEQLVPAFLVGFAAQILLGALTYLLPVVLGGGPRVVKATSRELERGGLFRVIVVNGGLVLYLLPVPSLVKVALSLLVVAALSSFLVLMTRALKTNRVVRRAADAAAPVPGSRPAVPPAAQPAVPSPRPRRTGSVVVAAGALLLAVTLGVAMDPVALGVTGGLSVVSVPATGHTTTVDVTMAGMRFSPDSVSVPVGDTLVINLTNADDRVHNLVLDTGITSGSVNPGTTTVIEAGVVGAAIAGWCSIAGHKQLGMVFSVTVTGGAGGTSSSATGASATGMGGMDMGTGADAGASGTPSAAQDVDLMKQPATDFAARDARLAPASADTVHKLTLTVQNVETEVSPGVRQTLWTYNGTAPGPTLHGHVGDIFEITFVNGGTIDHSIDFHAGALAPDKPMRTIMPGESLTYRFTATRSGIWLYHCSTMPMSAHIANGMFGAVIIDPPGLAPVSAEYVLVQSEFYLGPEGGEVDAARVATQLPDLLAFNGYANQYADRPLTARAGETVRIWVLDAGPNVGSSFHVVGGQFDSVFKEGDYLLRDGGSTGTGGAQVLDLAAAQGGFVELAFPEAGHYPFVSHVMSDAEKGARGVFAVTP</sequence>
<dbReference type="PANTHER" id="PTHR11709">
    <property type="entry name" value="MULTI-COPPER OXIDASE"/>
    <property type="match status" value="1"/>
</dbReference>
<dbReference type="InterPro" id="IPR028096">
    <property type="entry name" value="EfeO_Cupredoxin"/>
</dbReference>
<feature type="binding site" description="type 1 copper site" evidence="12">
    <location>
        <position position="720"/>
    </location>
    <ligand>
        <name>Cu cation</name>
        <dbReference type="ChEBI" id="CHEBI:23378"/>
        <label>1</label>
    </ligand>
</feature>